<dbReference type="InterPro" id="IPR001789">
    <property type="entry name" value="Sig_transdc_resp-reg_receiver"/>
</dbReference>
<feature type="modified residue" description="4-aspartylphosphate" evidence="1">
    <location>
        <position position="57"/>
    </location>
</feature>
<organism evidence="4 5">
    <name type="scientific">Lupinus luteus</name>
    <name type="common">European yellow lupine</name>
    <dbReference type="NCBI Taxonomy" id="3873"/>
    <lineage>
        <taxon>Eukaryota</taxon>
        <taxon>Viridiplantae</taxon>
        <taxon>Streptophyta</taxon>
        <taxon>Embryophyta</taxon>
        <taxon>Tracheophyta</taxon>
        <taxon>Spermatophyta</taxon>
        <taxon>Magnoliopsida</taxon>
        <taxon>eudicotyledons</taxon>
        <taxon>Gunneridae</taxon>
        <taxon>Pentapetalae</taxon>
        <taxon>rosids</taxon>
        <taxon>fabids</taxon>
        <taxon>Fabales</taxon>
        <taxon>Fabaceae</taxon>
        <taxon>Papilionoideae</taxon>
        <taxon>50 kb inversion clade</taxon>
        <taxon>genistoids sensu lato</taxon>
        <taxon>core genistoids</taxon>
        <taxon>Genisteae</taxon>
        <taxon>Lupinus</taxon>
    </lineage>
</organism>
<evidence type="ECO:0000259" key="2">
    <source>
        <dbReference type="PROSITE" id="PS50110"/>
    </source>
</evidence>
<gene>
    <name evidence="4" type="ORF">LLUT_LOCUS11476</name>
</gene>
<keyword evidence="1" id="KW-0597">Phosphoprotein</keyword>
<dbReference type="Gene3D" id="3.40.50.2300">
    <property type="match status" value="1"/>
</dbReference>
<dbReference type="PANTHER" id="PTHR31672:SF13">
    <property type="entry name" value="F-BOX PROTEIN CPR30-LIKE"/>
    <property type="match status" value="1"/>
</dbReference>
<accession>A0AAV1WLY7</accession>
<evidence type="ECO:0000313" key="4">
    <source>
        <dbReference type="EMBL" id="CAL0310416.1"/>
    </source>
</evidence>
<dbReference type="PANTHER" id="PTHR31672">
    <property type="entry name" value="BNACNNG10540D PROTEIN"/>
    <property type="match status" value="1"/>
</dbReference>
<dbReference type="PROSITE" id="PS50110">
    <property type="entry name" value="RESPONSE_REGULATORY"/>
    <property type="match status" value="1"/>
</dbReference>
<evidence type="ECO:0000313" key="5">
    <source>
        <dbReference type="Proteomes" id="UP001497480"/>
    </source>
</evidence>
<protein>
    <recommendedName>
        <fullName evidence="6">F-box domain-containing protein</fullName>
    </recommendedName>
</protein>
<reference evidence="4 5" key="1">
    <citation type="submission" date="2024-03" db="EMBL/GenBank/DDBJ databases">
        <authorList>
            <person name="Martinez-Hernandez J."/>
        </authorList>
    </citation>
    <scope>NUCLEOTIDE SEQUENCE [LARGE SCALE GENOMIC DNA]</scope>
</reference>
<dbReference type="AlphaFoldDB" id="A0AAV1WLY7"/>
<dbReference type="GO" id="GO:0000160">
    <property type="term" value="P:phosphorelay signal transduction system"/>
    <property type="evidence" value="ECO:0007669"/>
    <property type="project" value="InterPro"/>
</dbReference>
<evidence type="ECO:0000256" key="1">
    <source>
        <dbReference type="PROSITE-ProRule" id="PRU00169"/>
    </source>
</evidence>
<dbReference type="InterPro" id="IPR011006">
    <property type="entry name" value="CheY-like_superfamily"/>
</dbReference>
<feature type="domain" description="Response regulatory" evidence="2">
    <location>
        <begin position="7"/>
        <end position="166"/>
    </location>
</feature>
<dbReference type="CDD" id="cd17546">
    <property type="entry name" value="REC_hyHK_CKI1_RcsC-like"/>
    <property type="match status" value="1"/>
</dbReference>
<dbReference type="InterPro" id="IPR036047">
    <property type="entry name" value="F-box-like_dom_sf"/>
</dbReference>
<dbReference type="InterPro" id="IPR017451">
    <property type="entry name" value="F-box-assoc_interact_dom"/>
</dbReference>
<name>A0AAV1WLY7_LUPLU</name>
<evidence type="ECO:0000259" key="3">
    <source>
        <dbReference type="PROSITE" id="PS50181"/>
    </source>
</evidence>
<dbReference type="InterPro" id="IPR050796">
    <property type="entry name" value="SCF_F-box_component"/>
</dbReference>
<keyword evidence="5" id="KW-1185">Reference proteome</keyword>
<dbReference type="PROSITE" id="PS50181">
    <property type="entry name" value="FBOX"/>
    <property type="match status" value="1"/>
</dbReference>
<feature type="domain" description="F-box" evidence="3">
    <location>
        <begin position="63"/>
        <end position="108"/>
    </location>
</feature>
<dbReference type="CDD" id="cd22157">
    <property type="entry name" value="F-box_AtFBW1-like"/>
    <property type="match status" value="1"/>
</dbReference>
<dbReference type="Gene3D" id="1.20.1280.50">
    <property type="match status" value="1"/>
</dbReference>
<dbReference type="EMBL" id="CAXHTB010000008">
    <property type="protein sequence ID" value="CAL0310416.1"/>
    <property type="molecule type" value="Genomic_DNA"/>
</dbReference>
<dbReference type="SUPFAM" id="SSF81383">
    <property type="entry name" value="F-box domain"/>
    <property type="match status" value="1"/>
</dbReference>
<evidence type="ECO:0008006" key="6">
    <source>
        <dbReference type="Google" id="ProtNLM"/>
    </source>
</evidence>
<dbReference type="SUPFAM" id="SSF52172">
    <property type="entry name" value="CheY-like"/>
    <property type="match status" value="1"/>
</dbReference>
<dbReference type="Proteomes" id="UP001497480">
    <property type="component" value="Unassembled WGS sequence"/>
</dbReference>
<proteinExistence type="predicted"/>
<dbReference type="NCBIfam" id="TIGR01640">
    <property type="entry name" value="F_box_assoc_1"/>
    <property type="match status" value="1"/>
</dbReference>
<dbReference type="SMART" id="SM00256">
    <property type="entry name" value="FBOX"/>
    <property type="match status" value="1"/>
</dbReference>
<dbReference type="Pfam" id="PF00072">
    <property type="entry name" value="Response_reg"/>
    <property type="match status" value="1"/>
</dbReference>
<sequence length="443" mass="50814">MEPHQLTALIVDDDMMIRMIHRKMLSNIGVRNQAVQNGKEAIDLHHSGKSFDLILMDKDMPVMNGVENLPEQLISEILLRLHVKTLISLKCVCKSWFSLISNPEFGKLHFALTAPHNHKHIVSVSVCDHGTKLGIHYVDLEGSLEESYVKFPSPFPSPPLPTNTYIHILDVCRGFILLGHSLNYTKPPVNFIVWNPSNGFHKMFSYYSILSQQCNFRCRFEYVASRDEYFVIIAWIQILQGGLFGVKCFEFLSMKTFSCLQVDATRLPYTKHQNWRQSDFAFVDGAIHWLATSDNGQSIKSIVAFDFVERNVSEIPLPQDDFVNDPQVNSLRLEVIGGCLCLLNGPEKQPSFAEIWMLKKYKVESSWTKYNYVPAHVIPQCSFTPKYFTKIGEIVGLNQKSNLVKVNDKGEQVYGYENHFFWEHDFHIYTESLLSFPSGYVQA</sequence>
<dbReference type="InterPro" id="IPR001810">
    <property type="entry name" value="F-box_dom"/>
</dbReference>
<comment type="caution">
    <text evidence="4">The sequence shown here is derived from an EMBL/GenBank/DDBJ whole genome shotgun (WGS) entry which is preliminary data.</text>
</comment>